<reference evidence="1" key="1">
    <citation type="submission" date="2021-02" db="EMBL/GenBank/DDBJ databases">
        <authorList>
            <person name="Nowell W R."/>
        </authorList>
    </citation>
    <scope>NUCLEOTIDE SEQUENCE</scope>
</reference>
<sequence>TIVLTTISIEQRYFLRSMAESAIDVNLCDVTFCTTVDMRSTIDCSSTFSSLSGSYLTKNICWQGRAPDDVSINIKFG</sequence>
<comment type="caution">
    <text evidence="1">The sequence shown here is derived from an EMBL/GenBank/DDBJ whole genome shotgun (WGS) entry which is preliminary data.</text>
</comment>
<dbReference type="EMBL" id="CAJNOT010005757">
    <property type="protein sequence ID" value="CAF1474181.1"/>
    <property type="molecule type" value="Genomic_DNA"/>
</dbReference>
<feature type="non-terminal residue" evidence="1">
    <location>
        <position position="1"/>
    </location>
</feature>
<evidence type="ECO:0000313" key="1">
    <source>
        <dbReference type="EMBL" id="CAF1474181.1"/>
    </source>
</evidence>
<proteinExistence type="predicted"/>
<dbReference type="Proteomes" id="UP000663864">
    <property type="component" value="Unassembled WGS sequence"/>
</dbReference>
<organism evidence="1 2">
    <name type="scientific">Rotaria sordida</name>
    <dbReference type="NCBI Taxonomy" id="392033"/>
    <lineage>
        <taxon>Eukaryota</taxon>
        <taxon>Metazoa</taxon>
        <taxon>Spiralia</taxon>
        <taxon>Gnathifera</taxon>
        <taxon>Rotifera</taxon>
        <taxon>Eurotatoria</taxon>
        <taxon>Bdelloidea</taxon>
        <taxon>Philodinida</taxon>
        <taxon>Philodinidae</taxon>
        <taxon>Rotaria</taxon>
    </lineage>
</organism>
<dbReference type="AlphaFoldDB" id="A0A815RES3"/>
<name>A0A815RES3_9BILA</name>
<evidence type="ECO:0000313" key="2">
    <source>
        <dbReference type="Proteomes" id="UP000663864"/>
    </source>
</evidence>
<protein>
    <submittedName>
        <fullName evidence="1">Uncharacterized protein</fullName>
    </submittedName>
</protein>
<gene>
    <name evidence="1" type="ORF">ZHD862_LOCUS36273</name>
</gene>
<accession>A0A815RES3</accession>